<evidence type="ECO:0000313" key="2">
    <source>
        <dbReference type="Proteomes" id="UP001596333"/>
    </source>
</evidence>
<keyword evidence="2" id="KW-1185">Reference proteome</keyword>
<dbReference type="AlphaFoldDB" id="A0ABD5UNN7"/>
<dbReference type="EMBL" id="JBHSXI010000011">
    <property type="protein sequence ID" value="MFC6889333.1"/>
    <property type="molecule type" value="Genomic_DNA"/>
</dbReference>
<accession>A0ABD5UNN7</accession>
<dbReference type="Pfam" id="PF21811">
    <property type="entry name" value="RdfA"/>
    <property type="match status" value="1"/>
</dbReference>
<organism evidence="1 2">
    <name type="scientific">Halorubrum trueperi</name>
    <dbReference type="NCBI Taxonomy" id="2004704"/>
    <lineage>
        <taxon>Archaea</taxon>
        <taxon>Methanobacteriati</taxon>
        <taxon>Methanobacteriota</taxon>
        <taxon>Stenosarchaea group</taxon>
        <taxon>Halobacteria</taxon>
        <taxon>Halobacteriales</taxon>
        <taxon>Haloferacaceae</taxon>
        <taxon>Halorubrum</taxon>
    </lineage>
</organism>
<proteinExistence type="predicted"/>
<evidence type="ECO:0000313" key="1">
    <source>
        <dbReference type="EMBL" id="MFC6889333.1"/>
    </source>
</evidence>
<reference evidence="1 2" key="1">
    <citation type="journal article" date="2019" name="Int. J. Syst. Evol. Microbiol.">
        <title>The Global Catalogue of Microorganisms (GCM) 10K type strain sequencing project: providing services to taxonomists for standard genome sequencing and annotation.</title>
        <authorList>
            <consortium name="The Broad Institute Genomics Platform"/>
            <consortium name="The Broad Institute Genome Sequencing Center for Infectious Disease"/>
            <person name="Wu L."/>
            <person name="Ma J."/>
        </authorList>
    </citation>
    <scope>NUCLEOTIDE SEQUENCE [LARGE SCALE GENOMIC DNA]</scope>
    <source>
        <strain evidence="1 2">Y73</strain>
    </source>
</reference>
<sequence>MSDHERRSSKPGRESKVAQLIRKYELEPLGEELEHLWTREADRWSLRALADRFNRELLRTAMREAGMADLDGEAANYYRLLTDDDVTPGDRVEAVRWLERAGVDVERLREEFVSYQAVRTYLKTYRNAEYERSEEDRVGREAESIRRFAARTEAIVQDKITRLHRQGYLEIGSPTVTVQVQVYCSECDSQYSVDRLLDTGQCACTTTQ</sequence>
<dbReference type="InterPro" id="IPR048925">
    <property type="entry name" value="RdfA"/>
</dbReference>
<dbReference type="Proteomes" id="UP001596333">
    <property type="component" value="Unassembled WGS sequence"/>
</dbReference>
<comment type="caution">
    <text evidence="1">The sequence shown here is derived from an EMBL/GenBank/DDBJ whole genome shotgun (WGS) entry which is preliminary data.</text>
</comment>
<dbReference type="RefSeq" id="WP_379767987.1">
    <property type="nucleotide sequence ID" value="NZ_JBHSXI010000011.1"/>
</dbReference>
<protein>
    <submittedName>
        <fullName evidence="1">Rod-determining factor RdfA</fullName>
    </submittedName>
</protein>
<gene>
    <name evidence="1" type="primary">rdfA</name>
    <name evidence="1" type="ORF">ACFQEY_09955</name>
</gene>
<name>A0ABD5UNN7_9EURY</name>